<evidence type="ECO:0000259" key="2">
    <source>
        <dbReference type="Pfam" id="PF20057"/>
    </source>
</evidence>
<evidence type="ECO:0000256" key="1">
    <source>
        <dbReference type="SAM" id="MobiDB-lite"/>
    </source>
</evidence>
<feature type="compositionally biased region" description="Basic residues" evidence="1">
    <location>
        <begin position="1"/>
        <end position="14"/>
    </location>
</feature>
<dbReference type="Proteomes" id="UP000031643">
    <property type="component" value="Chromosome"/>
</dbReference>
<dbReference type="HOGENOM" id="CLU_1244115_0_0_5"/>
<feature type="region of interest" description="Disordered" evidence="1">
    <location>
        <begin position="1"/>
        <end position="44"/>
    </location>
</feature>
<dbReference type="RefSeq" id="WP_045368413.1">
    <property type="nucleotide sequence ID" value="NZ_AP014648.1"/>
</dbReference>
<keyword evidence="4" id="KW-1185">Reference proteome</keyword>
<evidence type="ECO:0000313" key="3">
    <source>
        <dbReference type="EMBL" id="BAQ18330.1"/>
    </source>
</evidence>
<name>A0A0A8K5Z2_9HYPH</name>
<evidence type="ECO:0000313" key="4">
    <source>
        <dbReference type="Proteomes" id="UP000031643"/>
    </source>
</evidence>
<organism evidence="3 4">
    <name type="scientific">Methyloceanibacter caenitepidi</name>
    <dbReference type="NCBI Taxonomy" id="1384459"/>
    <lineage>
        <taxon>Bacteria</taxon>
        <taxon>Pseudomonadati</taxon>
        <taxon>Pseudomonadota</taxon>
        <taxon>Alphaproteobacteria</taxon>
        <taxon>Hyphomicrobiales</taxon>
        <taxon>Hyphomicrobiaceae</taxon>
        <taxon>Methyloceanibacter</taxon>
    </lineage>
</organism>
<accession>A0A0A8K5Z2</accession>
<protein>
    <recommendedName>
        <fullName evidence="2">DUF6456 domain-containing protein</fullName>
    </recommendedName>
</protein>
<feature type="domain" description="DUF6456" evidence="2">
    <location>
        <begin position="73"/>
        <end position="195"/>
    </location>
</feature>
<dbReference type="AlphaFoldDB" id="A0A0A8K5Z2"/>
<proteinExistence type="predicted"/>
<dbReference type="EMBL" id="AP014648">
    <property type="protein sequence ID" value="BAQ18330.1"/>
    <property type="molecule type" value="Genomic_DNA"/>
</dbReference>
<dbReference type="Pfam" id="PF20057">
    <property type="entry name" value="DUF6456"/>
    <property type="match status" value="1"/>
</dbReference>
<dbReference type="InterPro" id="IPR045599">
    <property type="entry name" value="DUF6456"/>
</dbReference>
<gene>
    <name evidence="3" type="ORF">GL4_2897</name>
</gene>
<reference evidence="3 4" key="1">
    <citation type="submission" date="2014-09" db="EMBL/GenBank/DDBJ databases">
        <title>Genome sequencing of Methyloceanibacter caenitepidi Gela4.</title>
        <authorList>
            <person name="Takeuchi M."/>
            <person name="Susumu S."/>
            <person name="Kamagata Y."/>
            <person name="Oshima K."/>
            <person name="Hattori M."/>
            <person name="Iwasaki W."/>
        </authorList>
    </citation>
    <scope>NUCLEOTIDE SEQUENCE [LARGE SCALE GENOMIC DNA]</scope>
    <source>
        <strain evidence="3 4">Gela4</strain>
    </source>
</reference>
<dbReference type="KEGG" id="mcg:GL4_2897"/>
<sequence>MAKRRKNSKPRKQYRPGVQPLPGPLAAQQAEAREARFRETATPERLRKAGRDVRTGQDGVVRLSDAPLDSLRGTGAITLDQFEAGDRYREDCWNAGLLKSPVVNFNATGSGFAGKVPGFLSSEPRAKAMDRVNAANAALGLGLRDVVQVVTLAVAGEKVKDLGMKLFGRRNANEAGAALIEVLRIGLDRLAAHYAPPSRPRIVSRGERAEVDEAEWRKNGTE</sequence>
<dbReference type="STRING" id="1384459.GL4_2897"/>
<feature type="compositionally biased region" description="Basic and acidic residues" evidence="1">
    <location>
        <begin position="31"/>
        <end position="44"/>
    </location>
</feature>